<feature type="region of interest" description="Disordered" evidence="8">
    <location>
        <begin position="1078"/>
        <end position="1110"/>
    </location>
</feature>
<dbReference type="InterPro" id="IPR039686">
    <property type="entry name" value="FANCM/Mph1-like_ID"/>
</dbReference>
<dbReference type="GO" id="GO:0009378">
    <property type="term" value="F:four-way junction helicase activity"/>
    <property type="evidence" value="ECO:0007669"/>
    <property type="project" value="TreeGrafter"/>
</dbReference>
<dbReference type="Gene3D" id="3.40.50.300">
    <property type="entry name" value="P-loop containing nucleotide triphosphate hydrolases"/>
    <property type="match status" value="2"/>
</dbReference>
<reference evidence="12" key="2">
    <citation type="submission" date="2025-08" db="UniProtKB">
        <authorList>
            <consortium name="RefSeq"/>
        </authorList>
    </citation>
    <scope>IDENTIFICATION</scope>
</reference>
<dbReference type="InterPro" id="IPR014001">
    <property type="entry name" value="Helicase_ATP-bd"/>
</dbReference>
<dbReference type="InterPro" id="IPR047418">
    <property type="entry name" value="XPF_nuclease_FANCM"/>
</dbReference>
<organism evidence="11 12">
    <name type="scientific">Parambassis ranga</name>
    <name type="common">Indian glassy fish</name>
    <dbReference type="NCBI Taxonomy" id="210632"/>
    <lineage>
        <taxon>Eukaryota</taxon>
        <taxon>Metazoa</taxon>
        <taxon>Chordata</taxon>
        <taxon>Craniata</taxon>
        <taxon>Vertebrata</taxon>
        <taxon>Euteleostomi</taxon>
        <taxon>Actinopterygii</taxon>
        <taxon>Neopterygii</taxon>
        <taxon>Teleostei</taxon>
        <taxon>Neoteleostei</taxon>
        <taxon>Acanthomorphata</taxon>
        <taxon>Ovalentaria</taxon>
        <taxon>Ambassidae</taxon>
        <taxon>Parambassis</taxon>
    </lineage>
</organism>
<dbReference type="SMART" id="SM00487">
    <property type="entry name" value="DEXDc"/>
    <property type="match status" value="1"/>
</dbReference>
<feature type="compositionally biased region" description="Low complexity" evidence="8">
    <location>
        <begin position="1253"/>
        <end position="1269"/>
    </location>
</feature>
<feature type="domain" description="Helicase ATP-binding" evidence="9">
    <location>
        <begin position="158"/>
        <end position="326"/>
    </location>
</feature>
<dbReference type="GO" id="GO:0004518">
    <property type="term" value="F:nuclease activity"/>
    <property type="evidence" value="ECO:0007669"/>
    <property type="project" value="InterPro"/>
</dbReference>
<dbReference type="CTD" id="57697"/>
<dbReference type="GO" id="GO:0045003">
    <property type="term" value="P:double-strand break repair via synthesis-dependent strand annealing"/>
    <property type="evidence" value="ECO:0007669"/>
    <property type="project" value="TreeGrafter"/>
</dbReference>
<dbReference type="RefSeq" id="XP_028252016.1">
    <property type="nucleotide sequence ID" value="XM_028396215.1"/>
</dbReference>
<feature type="compositionally biased region" description="Polar residues" evidence="8">
    <location>
        <begin position="1198"/>
        <end position="1210"/>
    </location>
</feature>
<dbReference type="Pfam" id="PF16783">
    <property type="entry name" value="FANCM-MHF_bd"/>
    <property type="match status" value="1"/>
</dbReference>
<sequence>MNCGSNQRTLFQTWGASVSQNKDVQPKKCSNKAAGRRTTTPKGSAQVATALPARNPLWTEFGQGSTHGTEKPEGTEEPTPENDYDDDDLMMVAVYEAEKSLQIDNFEDDNTVRAGDVWPCLVPSGGRSYPDFPGFDSSSAKVWIYPTNYPIREYQLKISEAALFQNTLVCLPTGLGKTFIASVVMYNFYRWYPSGKIVFMAPTKPLVAQQIEACYKVMGIPQAHMAELTGSTAAKQRQEVWRSKRVFFLTPQVMVNDLSRDTCPAQQVKCVVIDEAHKALGNHAYCQVIRQLGSQTQQFRILALSATPGGDTKSVQSVISNLLISHVELRSEESPDIQAHSHQRSVEKVVVPLGEALSAYQTRYLQVLEKFMSRLVRNRAMAHKDLRILTKYQLILARDQFRKNPPPHIKGPQQGMLEGDFALCISLYHGYELLMQMGLRSLFFYIQGIMDGSREMSRAKNELLRTPMFMDLYQEMEAMFAKPSSGPDEPFIYSHPKLEKLEEVVLQHFRQWAESTEDSNGPQEVSTRVMIFSSFRESVQEIAAMLSRHAPLIRVMTFMGQASAGKGVKGFTQKEQLEVVQRFRQGGFNTLVSTCVGEEGLDIGEVDLIVCFDAQKNPIRLVQRMGRTGRKRQGRIVVILAEGREERTYNQSQSNKRSVYKSITANKSGFHMYPNSPRMLPEGVNPILHKMHITCGQFDHRESGRRSGRGRRSHSEGRASLIHPQNLIKQGSAKSDGFLSSTEYSLWESTMKLGDHEPHPTLKQSHFMSIPSDPPPQEDVSTDGPPSRELSLWEWRHWQHKSLPSHTVDHSLRCNHFVKVMELIDGMKEENEGECRYEQELLPYLQKVNVGTSAQKKKKARKTTNDKPKHLSWSELEYVDENTLQRPVEPYTEAPKDHAEEVCPPEIHDDCAIIRMDVPLDSAPQMTAKNDEDIELQSMFYLPKWDSAPTPFNDKLLPDGSLKAILASVADLLSRSPPAVPDVLEAAPSLPPTPHQPFAVSFNLNVDDDDDDEDDMMEVDAAPVDTEGGKVSSNWPSETNQPVCAAAASPTWDEVFEDDEVQRETEEEMCSDFMEELAEKKDVENSLSRDDVREETDAEKDNDHGSEMDESIDLFGDDEAFLQLSIPDIPTPEDGVTPRTSPSVAAESTEKTAHMKTPIKPCSPTESAGSTHRSNTEEVLDLAHAKHVTTTHNTTNTSAQTKPETDHSCQSFDSCHDLFSVNFDLGYSLDDSEEETEREASLMPASPPPPKKQPGSTVSLPVSSNSSTPYNNFTKQRTPAVRSISTPQCTALPSPITSAGARRTLLPGNTGNTDASSILKRRRAEGNVAKQSFSVLHSPPHPAECHSDSEDEVVLHKRRHQNKVNPLSSPETSKVFADVDSPVVVKRKRATALNTSNETEDDDDFQSESIVTRKPTAKGAERQIEKQASAKHAICRKGRQFLDEEALLSEDEEGVSSDEEDGEEQNQSLGGFVVDNTHCSQGLNDSDMHGFYLKSVKSPAIQGKFKMSYRNRHNMDIFSQVPEMDETYAEDSFVVGSDVEELGSSSEEEAEDIELLPEASYVDGRRQYATRRRVFLHKARARVGIATESHLQQKVGEKNKRTRIIRVNDSSEEETEEVSTERRLTAGGGVVAVRPEPSRVSASATIASKVSLLSKAQGREEWTNERCRQRVESQHLLSDELDFVEPESSKKQLQTLPATSSASSTSVCILVDSRCISSGVELMTCLRQKHAATVHVCSLDNSYFIVSNRMAVERHSQSDLATPQNRKRLADRVKSLQGLFERVCLIVEKDRSKTGEASRPLQRTRYYDSTLAALVRTGIRLLWSDSAEESAGLLADLAHLEQRKGQGIAVPLEVKGQHREQALQLYLSLPSVSYAHALNMSHNFRSIAHVINSSIEAIQKGGCMSRTRAEEIYRFLRYSCDSFFVKAAKTS</sequence>
<comment type="similarity">
    <text evidence="2">Belongs to the DEAD box helicase family. DEAH subfamily. FANCM sub-subfamily.</text>
</comment>
<feature type="region of interest" description="Disordered" evidence="8">
    <location>
        <begin position="755"/>
        <end position="786"/>
    </location>
</feature>
<evidence type="ECO:0000256" key="8">
    <source>
        <dbReference type="SAM" id="MobiDB-lite"/>
    </source>
</evidence>
<dbReference type="GeneID" id="114427966"/>
<feature type="compositionally biased region" description="Polar residues" evidence="8">
    <location>
        <begin position="37"/>
        <end position="47"/>
    </location>
</feature>
<dbReference type="GO" id="GO:0016787">
    <property type="term" value="F:hydrolase activity"/>
    <property type="evidence" value="ECO:0007669"/>
    <property type="project" value="UniProtKB-KW"/>
</dbReference>
<dbReference type="InterPro" id="IPR027417">
    <property type="entry name" value="P-loop_NTPase"/>
</dbReference>
<evidence type="ECO:0000313" key="11">
    <source>
        <dbReference type="Proteomes" id="UP000515145"/>
    </source>
</evidence>
<accession>A0A6P7HJC2</accession>
<dbReference type="Pfam" id="PF00270">
    <property type="entry name" value="DEAD"/>
    <property type="match status" value="1"/>
</dbReference>
<keyword evidence="4" id="KW-0378">Hydrolase</keyword>
<dbReference type="Gene3D" id="1.10.150.20">
    <property type="entry name" value="5' to 3' exonuclease, C-terminal subdomain"/>
    <property type="match status" value="1"/>
</dbReference>
<dbReference type="InParanoid" id="A0A6P7HJC2"/>
<dbReference type="GO" id="GO:0043138">
    <property type="term" value="F:3'-5' DNA helicase activity"/>
    <property type="evidence" value="ECO:0007669"/>
    <property type="project" value="InterPro"/>
</dbReference>
<keyword evidence="5" id="KW-0347">Helicase</keyword>
<dbReference type="CDD" id="cd12091">
    <property type="entry name" value="FANCM_ID"/>
    <property type="match status" value="1"/>
</dbReference>
<keyword evidence="11" id="KW-1185">Reference proteome</keyword>
<evidence type="ECO:0000256" key="5">
    <source>
        <dbReference type="ARBA" id="ARBA00022806"/>
    </source>
</evidence>
<feature type="region of interest" description="Disordered" evidence="8">
    <location>
        <begin position="1127"/>
        <end position="1210"/>
    </location>
</feature>
<dbReference type="InterPro" id="IPR011335">
    <property type="entry name" value="Restrct_endonuc-II-like"/>
</dbReference>
<dbReference type="InterPro" id="IPR044749">
    <property type="entry name" value="FANCM_DEXDc"/>
</dbReference>
<keyword evidence="3" id="KW-0547">Nucleotide-binding</keyword>
<dbReference type="Pfam" id="PF00271">
    <property type="entry name" value="Helicase_C"/>
    <property type="match status" value="1"/>
</dbReference>
<dbReference type="CDD" id="cd18801">
    <property type="entry name" value="SF2_C_FANCM_Hef"/>
    <property type="match status" value="1"/>
</dbReference>
<dbReference type="InterPro" id="IPR031879">
    <property type="entry name" value="FANCM-MHF-bd"/>
</dbReference>
<evidence type="ECO:0000256" key="4">
    <source>
        <dbReference type="ARBA" id="ARBA00022801"/>
    </source>
</evidence>
<dbReference type="InterPro" id="IPR010994">
    <property type="entry name" value="RuvA_2-like"/>
</dbReference>
<feature type="compositionally biased region" description="Polar residues" evidence="8">
    <location>
        <begin position="1"/>
        <end position="23"/>
    </location>
</feature>
<dbReference type="PANTHER" id="PTHR14025">
    <property type="entry name" value="FANCONI ANEMIA GROUP M FANCM FAMILY MEMBER"/>
    <property type="match status" value="1"/>
</dbReference>
<dbReference type="SMART" id="SM00891">
    <property type="entry name" value="ERCC4"/>
    <property type="match status" value="1"/>
</dbReference>
<evidence type="ECO:0000259" key="10">
    <source>
        <dbReference type="PROSITE" id="PS51194"/>
    </source>
</evidence>
<evidence type="ECO:0000256" key="2">
    <source>
        <dbReference type="ARBA" id="ARBA00009889"/>
    </source>
</evidence>
<feature type="compositionally biased region" description="Acidic residues" evidence="8">
    <location>
        <begin position="75"/>
        <end position="86"/>
    </location>
</feature>
<feature type="region of interest" description="Disordered" evidence="8">
    <location>
        <begin position="697"/>
        <end position="736"/>
    </location>
</feature>
<dbReference type="OrthoDB" id="6513042at2759"/>
<feature type="domain" description="Helicase C-terminal" evidence="10">
    <location>
        <begin position="508"/>
        <end position="678"/>
    </location>
</feature>
<dbReference type="SUPFAM" id="SSF52980">
    <property type="entry name" value="Restriction endonuclease-like"/>
    <property type="match status" value="1"/>
</dbReference>
<dbReference type="PANTHER" id="PTHR14025:SF20">
    <property type="entry name" value="FANCONI ANEMIA GROUP M PROTEIN"/>
    <property type="match status" value="1"/>
</dbReference>
<dbReference type="PROSITE" id="PS51192">
    <property type="entry name" value="HELICASE_ATP_BIND_1"/>
    <property type="match status" value="1"/>
</dbReference>
<evidence type="ECO:0000256" key="7">
    <source>
        <dbReference type="ARBA" id="ARBA00023242"/>
    </source>
</evidence>
<feature type="region of interest" description="Disordered" evidence="8">
    <location>
        <begin position="1230"/>
        <end position="1315"/>
    </location>
</feature>
<feature type="compositionally biased region" description="Basic and acidic residues" evidence="8">
    <location>
        <begin position="1078"/>
        <end position="1092"/>
    </location>
</feature>
<dbReference type="GO" id="GO:0036297">
    <property type="term" value="P:interstrand cross-link repair"/>
    <property type="evidence" value="ECO:0007669"/>
    <property type="project" value="TreeGrafter"/>
</dbReference>
<dbReference type="SMART" id="SM00490">
    <property type="entry name" value="HELICc"/>
    <property type="match status" value="1"/>
</dbReference>
<dbReference type="CDD" id="cd20077">
    <property type="entry name" value="XPF_nuclease_FANCM"/>
    <property type="match status" value="1"/>
</dbReference>
<dbReference type="GO" id="GO:0005634">
    <property type="term" value="C:nucleus"/>
    <property type="evidence" value="ECO:0007669"/>
    <property type="project" value="UniProtKB-SubCell"/>
</dbReference>
<dbReference type="PROSITE" id="PS51194">
    <property type="entry name" value="HELICASE_CTER"/>
    <property type="match status" value="1"/>
</dbReference>
<protein>
    <submittedName>
        <fullName evidence="12">Fanconi anemia group M protein</fullName>
    </submittedName>
</protein>
<dbReference type="CDD" id="cd18033">
    <property type="entry name" value="DEXDc_FANCM"/>
    <property type="match status" value="1"/>
</dbReference>
<evidence type="ECO:0000259" key="9">
    <source>
        <dbReference type="PROSITE" id="PS51192"/>
    </source>
</evidence>
<dbReference type="InterPro" id="IPR006166">
    <property type="entry name" value="ERCC4_domain"/>
</dbReference>
<dbReference type="SUPFAM" id="SSF52540">
    <property type="entry name" value="P-loop containing nucleoside triphosphate hydrolases"/>
    <property type="match status" value="1"/>
</dbReference>
<feature type="compositionally biased region" description="Polar residues" evidence="8">
    <location>
        <begin position="1270"/>
        <end position="1297"/>
    </location>
</feature>
<feature type="region of interest" description="Disordered" evidence="8">
    <location>
        <begin position="1"/>
        <end position="86"/>
    </location>
</feature>
<dbReference type="Gene3D" id="1.20.1320.20">
    <property type="entry name" value="hef helicase domain"/>
    <property type="match status" value="1"/>
</dbReference>
<dbReference type="SUPFAM" id="SSF47781">
    <property type="entry name" value="RuvA domain 2-like"/>
    <property type="match status" value="1"/>
</dbReference>
<comment type="subcellular location">
    <subcellularLocation>
        <location evidence="1">Nucleus</location>
    </subcellularLocation>
</comment>
<proteinExistence type="inferred from homology"/>
<dbReference type="InterPro" id="IPR011545">
    <property type="entry name" value="DEAD/DEAH_box_helicase_dom"/>
</dbReference>
<dbReference type="GO" id="GO:0000400">
    <property type="term" value="F:four-way junction DNA binding"/>
    <property type="evidence" value="ECO:0007669"/>
    <property type="project" value="TreeGrafter"/>
</dbReference>
<name>A0A6P7HJC2_9TELE</name>
<evidence type="ECO:0000256" key="3">
    <source>
        <dbReference type="ARBA" id="ARBA00022741"/>
    </source>
</evidence>
<dbReference type="GO" id="GO:0005524">
    <property type="term" value="F:ATP binding"/>
    <property type="evidence" value="ECO:0007669"/>
    <property type="project" value="UniProtKB-KW"/>
</dbReference>
<dbReference type="Pfam" id="PF02732">
    <property type="entry name" value="ERCC4"/>
    <property type="match status" value="1"/>
</dbReference>
<dbReference type="FunFam" id="3.40.50.300:FF:000861">
    <property type="entry name" value="Fanconi anemia, complementation group M"/>
    <property type="match status" value="1"/>
</dbReference>
<evidence type="ECO:0000256" key="1">
    <source>
        <dbReference type="ARBA" id="ARBA00004123"/>
    </source>
</evidence>
<feature type="compositionally biased region" description="Polar residues" evidence="8">
    <location>
        <begin position="1164"/>
        <end position="1173"/>
    </location>
</feature>
<dbReference type="InterPro" id="IPR001650">
    <property type="entry name" value="Helicase_C-like"/>
</dbReference>
<reference evidence="11" key="1">
    <citation type="submission" date="2024-06" db="UniProtKB">
        <authorList>
            <consortium name="RefSeq"/>
        </authorList>
    </citation>
    <scope>NUCLEOTIDE SEQUENCE [LARGE SCALE GENOMIC DNA]</scope>
</reference>
<gene>
    <name evidence="12" type="primary">fancm</name>
</gene>
<evidence type="ECO:0000256" key="6">
    <source>
        <dbReference type="ARBA" id="ARBA00022840"/>
    </source>
</evidence>
<feature type="compositionally biased region" description="Polar residues" evidence="8">
    <location>
        <begin position="727"/>
        <end position="736"/>
    </location>
</feature>
<keyword evidence="6" id="KW-0067">ATP-binding</keyword>
<keyword evidence="7" id="KW-0539">Nucleus</keyword>
<dbReference type="Proteomes" id="UP000515145">
    <property type="component" value="Chromosome 22"/>
</dbReference>
<evidence type="ECO:0000313" key="12">
    <source>
        <dbReference type="RefSeq" id="XP_028252016.1"/>
    </source>
</evidence>
<dbReference type="Gene3D" id="3.40.50.10130">
    <property type="match status" value="1"/>
</dbReference>